<evidence type="ECO:0000256" key="4">
    <source>
        <dbReference type="ARBA" id="ARBA00023242"/>
    </source>
</evidence>
<gene>
    <name evidence="7" type="ORF">FGG08_007210</name>
</gene>
<name>A0A9P8HUG1_9PEZI</name>
<feature type="region of interest" description="Disordered" evidence="6">
    <location>
        <begin position="161"/>
        <end position="204"/>
    </location>
</feature>
<evidence type="ECO:0000313" key="7">
    <source>
        <dbReference type="EMBL" id="KAH0534199.1"/>
    </source>
</evidence>
<sequence length="204" mass="22927">MAAEAMEVVLDTAGSEAKEFKPVTVSKPTPYTFDLGNLLALDSNPLPSDLTESLISSTARDGAQSLINQLLTTCPITSNSSGVLMHLPPPTTPLPREKPLPPEKQKTKWELFAAKKGIKPKTKEERKKMVFDEEKGDWVPKWGYKGKNKDGEGDWLVEVDEKKEKAERDGRNVRGEGRRERVEKLRRNERKMRANEARARTKTG</sequence>
<evidence type="ECO:0000256" key="6">
    <source>
        <dbReference type="SAM" id="MobiDB-lite"/>
    </source>
</evidence>
<dbReference type="AlphaFoldDB" id="A0A9P8HUG1"/>
<keyword evidence="8" id="KW-1185">Reference proteome</keyword>
<dbReference type="EMBL" id="JAGHQL010000261">
    <property type="protein sequence ID" value="KAH0534199.1"/>
    <property type="molecule type" value="Genomic_DNA"/>
</dbReference>
<reference evidence="7" key="1">
    <citation type="submission" date="2021-03" db="EMBL/GenBank/DDBJ databases">
        <title>Comparative genomics and phylogenomic investigation of the class Geoglossomycetes provide insights into ecological specialization and systematics.</title>
        <authorList>
            <person name="Melie T."/>
            <person name="Pirro S."/>
            <person name="Miller A.N."/>
            <person name="Quandt A."/>
        </authorList>
    </citation>
    <scope>NUCLEOTIDE SEQUENCE</scope>
    <source>
        <strain evidence="7">GBOQ0MN5Z8</strain>
    </source>
</reference>
<accession>A0A9P8HUG1</accession>
<dbReference type="OrthoDB" id="28455at2759"/>
<evidence type="ECO:0000256" key="1">
    <source>
        <dbReference type="ARBA" id="ARBA00004123"/>
    </source>
</evidence>
<comment type="caution">
    <text evidence="7">The sequence shown here is derived from an EMBL/GenBank/DDBJ whole genome shotgun (WGS) entry which is preliminary data.</text>
</comment>
<evidence type="ECO:0000313" key="8">
    <source>
        <dbReference type="Proteomes" id="UP000698800"/>
    </source>
</evidence>
<dbReference type="GO" id="GO:0042254">
    <property type="term" value="P:ribosome biogenesis"/>
    <property type="evidence" value="ECO:0007669"/>
    <property type="project" value="UniProtKB-KW"/>
</dbReference>
<comment type="function">
    <text evidence="5">Involved in ribosomal large subunit assembly.</text>
</comment>
<evidence type="ECO:0000256" key="5">
    <source>
        <dbReference type="RuleBase" id="RU364132"/>
    </source>
</evidence>
<evidence type="ECO:0000256" key="2">
    <source>
        <dbReference type="ARBA" id="ARBA00010077"/>
    </source>
</evidence>
<proteinExistence type="inferred from homology"/>
<dbReference type="Pfam" id="PF04939">
    <property type="entry name" value="RRS1"/>
    <property type="match status" value="1"/>
</dbReference>
<comment type="similarity">
    <text evidence="2 5">Belongs to the RRS1 family.</text>
</comment>
<evidence type="ECO:0000256" key="3">
    <source>
        <dbReference type="ARBA" id="ARBA00022517"/>
    </source>
</evidence>
<keyword evidence="3 5" id="KW-0690">Ribosome biogenesis</keyword>
<comment type="subcellular location">
    <subcellularLocation>
        <location evidence="1 5">Nucleus</location>
    </subcellularLocation>
</comment>
<dbReference type="InterPro" id="IPR007023">
    <property type="entry name" value="Ribosom_reg"/>
</dbReference>
<protein>
    <recommendedName>
        <fullName evidence="5">Ribosome biogenesis regulatory protein</fullName>
    </recommendedName>
</protein>
<keyword evidence="4 5" id="KW-0539">Nucleus</keyword>
<organism evidence="7 8">
    <name type="scientific">Glutinoglossum americanum</name>
    <dbReference type="NCBI Taxonomy" id="1670608"/>
    <lineage>
        <taxon>Eukaryota</taxon>
        <taxon>Fungi</taxon>
        <taxon>Dikarya</taxon>
        <taxon>Ascomycota</taxon>
        <taxon>Pezizomycotina</taxon>
        <taxon>Geoglossomycetes</taxon>
        <taxon>Geoglossales</taxon>
        <taxon>Geoglossaceae</taxon>
        <taxon>Glutinoglossum</taxon>
    </lineage>
</organism>
<dbReference type="Proteomes" id="UP000698800">
    <property type="component" value="Unassembled WGS sequence"/>
</dbReference>
<dbReference type="GO" id="GO:0005634">
    <property type="term" value="C:nucleus"/>
    <property type="evidence" value="ECO:0007669"/>
    <property type="project" value="UniProtKB-SubCell"/>
</dbReference>